<dbReference type="PANTHER" id="PTHR34047">
    <property type="entry name" value="NUCLEAR INTRON MATURASE 1, MITOCHONDRIAL-RELATED"/>
    <property type="match status" value="1"/>
</dbReference>
<dbReference type="PRINTS" id="PR00866">
    <property type="entry name" value="RNADNAPOLMS"/>
</dbReference>
<dbReference type="EC" id="2.7.7.49" evidence="1"/>
<dbReference type="InterPro" id="IPR051083">
    <property type="entry name" value="GrpII_Intron_Splice-Mob/Def"/>
</dbReference>
<dbReference type="AlphaFoldDB" id="A0A0S6VPQ6"/>
<dbReference type="GO" id="GO:0003964">
    <property type="term" value="F:RNA-directed DNA polymerase activity"/>
    <property type="evidence" value="ECO:0007669"/>
    <property type="project" value="UniProtKB-KW"/>
</dbReference>
<feature type="domain" description="Reverse transcriptase" evidence="11">
    <location>
        <begin position="183"/>
        <end position="415"/>
    </location>
</feature>
<dbReference type="PROSITE" id="PS50878">
    <property type="entry name" value="RT_POL"/>
    <property type="match status" value="1"/>
</dbReference>
<dbReference type="PANTHER" id="PTHR34047:SF7">
    <property type="entry name" value="RNA-DIRECTED DNA POLYMERASE"/>
    <property type="match status" value="1"/>
</dbReference>
<keyword evidence="4" id="KW-0479">Metal-binding</keyword>
<evidence type="ECO:0000259" key="11">
    <source>
        <dbReference type="PROSITE" id="PS50878"/>
    </source>
</evidence>
<keyword evidence="2" id="KW-0808">Transferase</keyword>
<comment type="catalytic activity">
    <reaction evidence="9">
        <text>DNA(n) + a 2'-deoxyribonucleoside 5'-triphosphate = DNA(n+1) + diphosphate</text>
        <dbReference type="Rhea" id="RHEA:22508"/>
        <dbReference type="Rhea" id="RHEA-COMP:17339"/>
        <dbReference type="Rhea" id="RHEA-COMP:17340"/>
        <dbReference type="ChEBI" id="CHEBI:33019"/>
        <dbReference type="ChEBI" id="CHEBI:61560"/>
        <dbReference type="ChEBI" id="CHEBI:173112"/>
        <dbReference type="EC" id="2.7.7.49"/>
    </reaction>
</comment>
<dbReference type="GO" id="GO:0046872">
    <property type="term" value="F:metal ion binding"/>
    <property type="evidence" value="ECO:0007669"/>
    <property type="project" value="UniProtKB-KW"/>
</dbReference>
<evidence type="ECO:0000256" key="3">
    <source>
        <dbReference type="ARBA" id="ARBA00022695"/>
    </source>
</evidence>
<keyword evidence="6 12" id="KW-0695">RNA-directed DNA polymerase</keyword>
<sequence length="485" mass="55518">MFEGFRDSHFPLNDMSNTENSQDSRLSRQQIYDRIRATSKQEYILSEMVRLGFWPDSQDAPTLPEQLIRREGELTRELTELLEKQRKFDNREQMFKEMRKKRLEESHQKQAETKERRQRERDERARRWKELKAQDIGYLGDGVSGGLQNKEHSAERLAQNNLPAFASVAELVQAMGISVGELRFLTFQRDVSKVSHYKRFYMPKKSGGMRLISAPMPRLKAAQHWVLEHLLQTVPLHPAARGFRSGESIVTNAAPHVGRDVVINLDVKDFFPTVSYPRVKGVFRGLGYSEQLATIFALLCTEPDVDALELDGETYYVVASGRHLPQGAPTSPALTNILCRRLDSRLSGMAQKMGFAYTRYADDMTFSGTEDTLQNLTKLLWRAKKIISDEGFVVHPGKLRIMRSGSRQEVTGIVVNEQMTLERGTLRNFRALLFQIEKDGLRGKTWKGRELTPASLRGLAHYIVMVNPQKGRPLLERVNALLRQA</sequence>
<evidence type="ECO:0000256" key="10">
    <source>
        <dbReference type="SAM" id="MobiDB-lite"/>
    </source>
</evidence>
<dbReference type="Proteomes" id="UP000030700">
    <property type="component" value="Unassembled WGS sequence"/>
</dbReference>
<evidence type="ECO:0000313" key="13">
    <source>
        <dbReference type="Proteomes" id="UP000030700"/>
    </source>
</evidence>
<keyword evidence="13" id="KW-1185">Reference proteome</keyword>
<evidence type="ECO:0000256" key="8">
    <source>
        <dbReference type="ARBA" id="ARBA00034120"/>
    </source>
</evidence>
<evidence type="ECO:0000256" key="6">
    <source>
        <dbReference type="ARBA" id="ARBA00022918"/>
    </source>
</evidence>
<evidence type="ECO:0000256" key="7">
    <source>
        <dbReference type="ARBA" id="ARBA00023118"/>
    </source>
</evidence>
<feature type="region of interest" description="Disordered" evidence="10">
    <location>
        <begin position="99"/>
        <end position="126"/>
    </location>
</feature>
<evidence type="ECO:0000256" key="2">
    <source>
        <dbReference type="ARBA" id="ARBA00022679"/>
    </source>
</evidence>
<feature type="compositionally biased region" description="Polar residues" evidence="10">
    <location>
        <begin position="14"/>
        <end position="27"/>
    </location>
</feature>
<protein>
    <recommendedName>
        <fullName evidence="1">RNA-directed DNA polymerase</fullName>
        <ecNumber evidence="1">2.7.7.49</ecNumber>
    </recommendedName>
</protein>
<dbReference type="HOGENOM" id="CLU_028398_4_0_0"/>
<keyword evidence="5" id="KW-0460">Magnesium</keyword>
<evidence type="ECO:0000256" key="1">
    <source>
        <dbReference type="ARBA" id="ARBA00012493"/>
    </source>
</evidence>
<proteinExistence type="inferred from homology"/>
<name>A0A0S6VPQ6_9BACT</name>
<dbReference type="GO" id="GO:0003723">
    <property type="term" value="F:RNA binding"/>
    <property type="evidence" value="ECO:0007669"/>
    <property type="project" value="InterPro"/>
</dbReference>
<accession>A0A0S6VPQ6</accession>
<gene>
    <name evidence="12" type="ORF">U14_00179</name>
</gene>
<dbReference type="InterPro" id="IPR000123">
    <property type="entry name" value="Reverse_transcriptase_msDNA"/>
</dbReference>
<dbReference type="CDD" id="cd03487">
    <property type="entry name" value="RT_Bac_retron_II"/>
    <property type="match status" value="1"/>
</dbReference>
<evidence type="ECO:0000256" key="5">
    <source>
        <dbReference type="ARBA" id="ARBA00022842"/>
    </source>
</evidence>
<evidence type="ECO:0000313" key="12">
    <source>
        <dbReference type="EMBL" id="GAK48962.1"/>
    </source>
</evidence>
<dbReference type="SUPFAM" id="SSF56672">
    <property type="entry name" value="DNA/RNA polymerases"/>
    <property type="match status" value="1"/>
</dbReference>
<dbReference type="GO" id="GO:0051607">
    <property type="term" value="P:defense response to virus"/>
    <property type="evidence" value="ECO:0007669"/>
    <property type="project" value="UniProtKB-KW"/>
</dbReference>
<evidence type="ECO:0000256" key="9">
    <source>
        <dbReference type="ARBA" id="ARBA00048173"/>
    </source>
</evidence>
<dbReference type="EMBL" id="DF820455">
    <property type="protein sequence ID" value="GAK48962.1"/>
    <property type="molecule type" value="Genomic_DNA"/>
</dbReference>
<organism evidence="12">
    <name type="scientific">Candidatus Moduliflexus flocculans</name>
    <dbReference type="NCBI Taxonomy" id="1499966"/>
    <lineage>
        <taxon>Bacteria</taxon>
        <taxon>Candidatus Moduliflexota</taxon>
        <taxon>Candidatus Moduliflexia</taxon>
        <taxon>Candidatus Moduliflexales</taxon>
        <taxon>Candidatus Moduliflexaceae</taxon>
    </lineage>
</organism>
<dbReference type="InterPro" id="IPR043502">
    <property type="entry name" value="DNA/RNA_pol_sf"/>
</dbReference>
<reference evidence="12" key="1">
    <citation type="journal article" date="2015" name="PeerJ">
        <title>First genomic representation of candidate bacterial phylum KSB3 points to enhanced environmental sensing as a trigger of wastewater bulking.</title>
        <authorList>
            <person name="Sekiguchi Y."/>
            <person name="Ohashi A."/>
            <person name="Parks D.H."/>
            <person name="Yamauchi T."/>
            <person name="Tyson G.W."/>
            <person name="Hugenholtz P."/>
        </authorList>
    </citation>
    <scope>NUCLEOTIDE SEQUENCE [LARGE SCALE GENOMIC DNA]</scope>
</reference>
<keyword evidence="7" id="KW-0051">Antiviral defense</keyword>
<dbReference type="Pfam" id="PF00078">
    <property type="entry name" value="RVT_1"/>
    <property type="match status" value="1"/>
</dbReference>
<dbReference type="STRING" id="1499966.U14_00179"/>
<keyword evidence="3" id="KW-0548">Nucleotidyltransferase</keyword>
<dbReference type="InterPro" id="IPR000477">
    <property type="entry name" value="RT_dom"/>
</dbReference>
<evidence type="ECO:0000256" key="4">
    <source>
        <dbReference type="ARBA" id="ARBA00022723"/>
    </source>
</evidence>
<feature type="region of interest" description="Disordered" evidence="10">
    <location>
        <begin position="1"/>
        <end position="27"/>
    </location>
</feature>
<comment type="similarity">
    <text evidence="8">Belongs to the bacterial reverse transcriptase family.</text>
</comment>